<gene>
    <name evidence="1" type="ORF">ACOLOM_LOCUS8876</name>
</gene>
<proteinExistence type="predicted"/>
<feature type="non-terminal residue" evidence="1">
    <location>
        <position position="160"/>
    </location>
</feature>
<comment type="caution">
    <text evidence="1">The sequence shown here is derived from an EMBL/GenBank/DDBJ whole genome shotgun (WGS) entry which is preliminary data.</text>
</comment>
<dbReference type="EMBL" id="CAJVPT010024152">
    <property type="protein sequence ID" value="CAG8669017.1"/>
    <property type="molecule type" value="Genomic_DNA"/>
</dbReference>
<dbReference type="Proteomes" id="UP000789525">
    <property type="component" value="Unassembled WGS sequence"/>
</dbReference>
<protein>
    <submittedName>
        <fullName evidence="1">727_t:CDS:1</fullName>
    </submittedName>
</protein>
<name>A0ACA9NQ84_9GLOM</name>
<keyword evidence="2" id="KW-1185">Reference proteome</keyword>
<evidence type="ECO:0000313" key="2">
    <source>
        <dbReference type="Proteomes" id="UP000789525"/>
    </source>
</evidence>
<organism evidence="1 2">
    <name type="scientific">Acaulospora colombiana</name>
    <dbReference type="NCBI Taxonomy" id="27376"/>
    <lineage>
        <taxon>Eukaryota</taxon>
        <taxon>Fungi</taxon>
        <taxon>Fungi incertae sedis</taxon>
        <taxon>Mucoromycota</taxon>
        <taxon>Glomeromycotina</taxon>
        <taxon>Glomeromycetes</taxon>
        <taxon>Diversisporales</taxon>
        <taxon>Acaulosporaceae</taxon>
        <taxon>Acaulospora</taxon>
    </lineage>
</organism>
<sequence>MTNEVELSEAGFIAVLNSVPSRPDTHITAKEPYSYQSQDEVDPVTKPNGHERTSEVNILFKTLRREVTKIRYTKVYGARRSKLSVPILPLTMQLLSKVVALQRNGCRHDVMTLSASPRINIQKMAFMSSILPKTPLSSVNFSKLANQMSKLIRLPLIATQ</sequence>
<accession>A0ACA9NQ84</accession>
<reference evidence="1" key="1">
    <citation type="submission" date="2021-06" db="EMBL/GenBank/DDBJ databases">
        <authorList>
            <person name="Kallberg Y."/>
            <person name="Tangrot J."/>
            <person name="Rosling A."/>
        </authorList>
    </citation>
    <scope>NUCLEOTIDE SEQUENCE</scope>
    <source>
        <strain evidence="1">CL356</strain>
    </source>
</reference>
<evidence type="ECO:0000313" key="1">
    <source>
        <dbReference type="EMBL" id="CAG8669017.1"/>
    </source>
</evidence>